<dbReference type="Proteomes" id="UP000515908">
    <property type="component" value="Chromosome 01"/>
</dbReference>
<keyword evidence="2" id="KW-1185">Reference proteome</keyword>
<protein>
    <submittedName>
        <fullName evidence="1">Uncharacterized protein</fullName>
    </submittedName>
</protein>
<name>A0A7G2C0T4_9TRYP</name>
<dbReference type="EMBL" id="LR877145">
    <property type="protein sequence ID" value="CAD2213256.1"/>
    <property type="molecule type" value="Genomic_DNA"/>
</dbReference>
<sequence>MRRCFTKIVILQGRRYSDWEDGSAGHEWKSRYLGEKRNTALTYLADVKKRVPIHDAIRMKANTSKEAMLKENEHSKLFDSVSYGTPPENPMSFDELVDELLLEENCDDIIHHIKTADLKFLDDEFIGNDAEKSDILRRWLKIRRETSDFMSYSSIPEAERTTWSAWYLRHIRGQPPE</sequence>
<reference evidence="1 2" key="1">
    <citation type="submission" date="2020-08" db="EMBL/GenBank/DDBJ databases">
        <authorList>
            <person name="Newling K."/>
            <person name="Davey J."/>
            <person name="Forrester S."/>
        </authorList>
    </citation>
    <scope>NUCLEOTIDE SEQUENCE [LARGE SCALE GENOMIC DNA]</scope>
    <source>
        <strain evidence="2">Crithidia deanei Carvalho (ATCC PRA-265)</strain>
    </source>
</reference>
<evidence type="ECO:0000313" key="2">
    <source>
        <dbReference type="Proteomes" id="UP000515908"/>
    </source>
</evidence>
<dbReference type="VEuPathDB" id="TriTrypDB:ADEAN_000069300"/>
<organism evidence="1 2">
    <name type="scientific">Angomonas deanei</name>
    <dbReference type="NCBI Taxonomy" id="59799"/>
    <lineage>
        <taxon>Eukaryota</taxon>
        <taxon>Discoba</taxon>
        <taxon>Euglenozoa</taxon>
        <taxon>Kinetoplastea</taxon>
        <taxon>Metakinetoplastina</taxon>
        <taxon>Trypanosomatida</taxon>
        <taxon>Trypanosomatidae</taxon>
        <taxon>Strigomonadinae</taxon>
        <taxon>Angomonas</taxon>
    </lineage>
</organism>
<dbReference type="OrthoDB" id="272298at2759"/>
<dbReference type="AlphaFoldDB" id="A0A7G2C0T4"/>
<accession>A0A7G2C0T4</accession>
<evidence type="ECO:0000313" key="1">
    <source>
        <dbReference type="EMBL" id="CAD2213256.1"/>
    </source>
</evidence>
<gene>
    <name evidence="1" type="ORF">ADEAN_000069300</name>
</gene>
<proteinExistence type="predicted"/>